<name>A0A8H7BKK3_9FUNG</name>
<organism evidence="6 7">
    <name type="scientific">Apophysomyces ossiformis</name>
    <dbReference type="NCBI Taxonomy" id="679940"/>
    <lineage>
        <taxon>Eukaryota</taxon>
        <taxon>Fungi</taxon>
        <taxon>Fungi incertae sedis</taxon>
        <taxon>Mucoromycota</taxon>
        <taxon>Mucoromycotina</taxon>
        <taxon>Mucoromycetes</taxon>
        <taxon>Mucorales</taxon>
        <taxon>Mucorineae</taxon>
        <taxon>Mucoraceae</taxon>
        <taxon>Apophysomyces</taxon>
    </lineage>
</organism>
<dbReference type="PANTHER" id="PTHR46243:SF1">
    <property type="entry name" value="BIS(5'-ADENOSYL)-TRIPHOSPHATASE"/>
    <property type="match status" value="1"/>
</dbReference>
<dbReference type="InterPro" id="IPR051884">
    <property type="entry name" value="Bis(5'-adenosyl)-TPase_reg"/>
</dbReference>
<evidence type="ECO:0000313" key="7">
    <source>
        <dbReference type="Proteomes" id="UP000605846"/>
    </source>
</evidence>
<dbReference type="Pfam" id="PF01230">
    <property type="entry name" value="HIT"/>
    <property type="match status" value="1"/>
</dbReference>
<sequence>MTDVLVITKRPVRRVENLYPEEAIDLMLSSQKVGKVIEKYYEGTSLTMVIQDGPEAGQTVWKIFQISVPHVHMHVIPRKANDYANNDDIYDDIDHRKKRVDNEERQPRTEEDMAEEADRLRVFFEPFTGE</sequence>
<keyword evidence="7" id="KW-1185">Reference proteome</keyword>
<dbReference type="InterPro" id="IPR011146">
    <property type="entry name" value="HIT-like"/>
</dbReference>
<dbReference type="GO" id="GO:0000166">
    <property type="term" value="F:nucleotide binding"/>
    <property type="evidence" value="ECO:0007669"/>
    <property type="project" value="UniProtKB-KW"/>
</dbReference>
<proteinExistence type="predicted"/>
<evidence type="ECO:0000313" key="6">
    <source>
        <dbReference type="EMBL" id="KAF7721792.1"/>
    </source>
</evidence>
<dbReference type="Proteomes" id="UP000605846">
    <property type="component" value="Unassembled WGS sequence"/>
</dbReference>
<evidence type="ECO:0000256" key="3">
    <source>
        <dbReference type="PROSITE-ProRule" id="PRU00464"/>
    </source>
</evidence>
<dbReference type="OrthoDB" id="680339at2759"/>
<keyword evidence="2" id="KW-0378">Hydrolase</keyword>
<dbReference type="PROSITE" id="PS51084">
    <property type="entry name" value="HIT_2"/>
    <property type="match status" value="1"/>
</dbReference>
<evidence type="ECO:0000256" key="4">
    <source>
        <dbReference type="SAM" id="MobiDB-lite"/>
    </source>
</evidence>
<evidence type="ECO:0000259" key="5">
    <source>
        <dbReference type="PROSITE" id="PS51084"/>
    </source>
</evidence>
<evidence type="ECO:0000256" key="1">
    <source>
        <dbReference type="ARBA" id="ARBA00022741"/>
    </source>
</evidence>
<dbReference type="GO" id="GO:0016787">
    <property type="term" value="F:hydrolase activity"/>
    <property type="evidence" value="ECO:0007669"/>
    <property type="project" value="UniProtKB-KW"/>
</dbReference>
<comment type="caution">
    <text evidence="6">The sequence shown here is derived from an EMBL/GenBank/DDBJ whole genome shotgun (WGS) entry which is preliminary data.</text>
</comment>
<dbReference type="AlphaFoldDB" id="A0A8H7BKK3"/>
<dbReference type="Gene3D" id="3.30.428.10">
    <property type="entry name" value="HIT-like"/>
    <property type="match status" value="1"/>
</dbReference>
<feature type="short sequence motif" description="Histidine triad motif" evidence="3">
    <location>
        <begin position="70"/>
        <end position="74"/>
    </location>
</feature>
<dbReference type="EMBL" id="JABAYA010000234">
    <property type="protein sequence ID" value="KAF7721792.1"/>
    <property type="molecule type" value="Genomic_DNA"/>
</dbReference>
<dbReference type="InterPro" id="IPR036265">
    <property type="entry name" value="HIT-like_sf"/>
</dbReference>
<evidence type="ECO:0000256" key="2">
    <source>
        <dbReference type="ARBA" id="ARBA00022801"/>
    </source>
</evidence>
<keyword evidence="1" id="KW-0547">Nucleotide-binding</keyword>
<reference evidence="6" key="1">
    <citation type="submission" date="2020-01" db="EMBL/GenBank/DDBJ databases">
        <title>Genome Sequencing of Three Apophysomyces-Like Fungal Strains Confirms a Novel Fungal Genus in the Mucoromycota with divergent Burkholderia-like Endosymbiotic Bacteria.</title>
        <authorList>
            <person name="Stajich J.E."/>
            <person name="Macias A.M."/>
            <person name="Carter-House D."/>
            <person name="Lovett B."/>
            <person name="Kasson L.R."/>
            <person name="Berry K."/>
            <person name="Grigoriev I."/>
            <person name="Chang Y."/>
            <person name="Spatafora J."/>
            <person name="Kasson M.T."/>
        </authorList>
    </citation>
    <scope>NUCLEOTIDE SEQUENCE</scope>
    <source>
        <strain evidence="6">NRRL A-21654</strain>
    </source>
</reference>
<dbReference type="FunFam" id="3.30.428.10:FF:000011">
    <property type="entry name" value="Fragile histidine triad"/>
    <property type="match status" value="1"/>
</dbReference>
<dbReference type="SUPFAM" id="SSF54197">
    <property type="entry name" value="HIT-like"/>
    <property type="match status" value="1"/>
</dbReference>
<accession>A0A8H7BKK3</accession>
<dbReference type="PANTHER" id="PTHR46243">
    <property type="entry name" value="BIS(5'-ADENOSYL)-TRIPHOSPHATASE"/>
    <property type="match status" value="1"/>
</dbReference>
<gene>
    <name evidence="6" type="ORF">EC973_004117</name>
</gene>
<protein>
    <recommendedName>
        <fullName evidence="5">HIT domain-containing protein</fullName>
    </recommendedName>
</protein>
<feature type="domain" description="HIT" evidence="5">
    <location>
        <begin position="1"/>
        <end position="85"/>
    </location>
</feature>
<feature type="region of interest" description="Disordered" evidence="4">
    <location>
        <begin position="92"/>
        <end position="117"/>
    </location>
</feature>